<reference evidence="7" key="1">
    <citation type="journal article" date="2020" name="mSystems">
        <title>Genome- and Community-Level Interaction Insights into Carbon Utilization and Element Cycling Functions of Hydrothermarchaeota in Hydrothermal Sediment.</title>
        <authorList>
            <person name="Zhou Z."/>
            <person name="Liu Y."/>
            <person name="Xu W."/>
            <person name="Pan J."/>
            <person name="Luo Z.H."/>
            <person name="Li M."/>
        </authorList>
    </citation>
    <scope>NUCLEOTIDE SEQUENCE [LARGE SCALE GENOMIC DNA]</scope>
    <source>
        <strain evidence="7">SpSt-300</strain>
    </source>
</reference>
<comment type="similarity">
    <text evidence="4">Belongs to the WhiA family.</text>
</comment>
<dbReference type="NCBIfam" id="TIGR00647">
    <property type="entry name" value="DNA_bind_WhiA"/>
    <property type="match status" value="1"/>
</dbReference>
<evidence type="ECO:0000256" key="2">
    <source>
        <dbReference type="ARBA" id="ARBA00023125"/>
    </source>
</evidence>
<evidence type="ECO:0000256" key="4">
    <source>
        <dbReference type="HAMAP-Rule" id="MF_01420"/>
    </source>
</evidence>
<evidence type="ECO:0000256" key="5">
    <source>
        <dbReference type="SAM" id="MobiDB-lite"/>
    </source>
</evidence>
<dbReference type="GO" id="GO:0003677">
    <property type="term" value="F:DNA binding"/>
    <property type="evidence" value="ECO:0007669"/>
    <property type="project" value="UniProtKB-UniRule"/>
</dbReference>
<protein>
    <recommendedName>
        <fullName evidence="4">Probable cell division protein WhiA</fullName>
    </recommendedName>
</protein>
<keyword evidence="2 4" id="KW-0238">DNA-binding</keyword>
<dbReference type="GO" id="GO:0004519">
    <property type="term" value="F:endonuclease activity"/>
    <property type="evidence" value="ECO:0007669"/>
    <property type="project" value="InterPro"/>
</dbReference>
<dbReference type="InterPro" id="IPR023054">
    <property type="entry name" value="Sporulation_regulator_WhiA_C"/>
</dbReference>
<dbReference type="GO" id="GO:0043937">
    <property type="term" value="P:regulation of sporulation"/>
    <property type="evidence" value="ECO:0007669"/>
    <property type="project" value="InterPro"/>
</dbReference>
<evidence type="ECO:0000256" key="3">
    <source>
        <dbReference type="ARBA" id="ARBA00023306"/>
    </source>
</evidence>
<evidence type="ECO:0000313" key="7">
    <source>
        <dbReference type="EMBL" id="HEL65410.1"/>
    </source>
</evidence>
<gene>
    <name evidence="4 7" type="primary">whiA</name>
    <name evidence="7" type="ORF">ENQ34_01835</name>
</gene>
<dbReference type="InterPro" id="IPR039518">
    <property type="entry name" value="WhiA_LAGLIDADG_dom"/>
</dbReference>
<dbReference type="PANTHER" id="PTHR37307">
    <property type="entry name" value="CELL DIVISION PROTEIN WHIA-RELATED"/>
    <property type="match status" value="1"/>
</dbReference>
<dbReference type="AlphaFoldDB" id="A0A7C2EIJ4"/>
<dbReference type="GO" id="GO:0051301">
    <property type="term" value="P:cell division"/>
    <property type="evidence" value="ECO:0007669"/>
    <property type="project" value="UniProtKB-UniRule"/>
</dbReference>
<dbReference type="SUPFAM" id="SSF55608">
    <property type="entry name" value="Homing endonucleases"/>
    <property type="match status" value="1"/>
</dbReference>
<feature type="region of interest" description="Disordered" evidence="5">
    <location>
        <begin position="1"/>
        <end position="31"/>
    </location>
</feature>
<comment type="caution">
    <text evidence="7">The sequence shown here is derived from an EMBL/GenBank/DDBJ whole genome shotgun (WGS) entry which is preliminary data.</text>
</comment>
<dbReference type="Gene3D" id="3.10.28.10">
    <property type="entry name" value="Homing endonucleases"/>
    <property type="match status" value="1"/>
</dbReference>
<organism evidence="7">
    <name type="scientific">Ammonifex degensii</name>
    <dbReference type="NCBI Taxonomy" id="42838"/>
    <lineage>
        <taxon>Bacteria</taxon>
        <taxon>Bacillati</taxon>
        <taxon>Bacillota</taxon>
        <taxon>Clostridia</taxon>
        <taxon>Thermoanaerobacterales</taxon>
        <taxon>Thermoanaerobacteraceae</taxon>
        <taxon>Ammonifex</taxon>
    </lineage>
</organism>
<dbReference type="PROSITE" id="PS50819">
    <property type="entry name" value="INTEIN_ENDONUCLEASE"/>
    <property type="match status" value="1"/>
</dbReference>
<accession>A0A7C2EIJ4</accession>
<evidence type="ECO:0000256" key="1">
    <source>
        <dbReference type="ARBA" id="ARBA00022618"/>
    </source>
</evidence>
<keyword evidence="3 4" id="KW-0131">Cell cycle</keyword>
<evidence type="ECO:0000259" key="6">
    <source>
        <dbReference type="PROSITE" id="PS50819"/>
    </source>
</evidence>
<feature type="domain" description="DOD-type homing endonuclease" evidence="6">
    <location>
        <begin position="87"/>
        <end position="131"/>
    </location>
</feature>
<comment type="function">
    <text evidence="4">Involved in cell division and chromosome segregation.</text>
</comment>
<keyword evidence="1 4" id="KW-0132">Cell division</keyword>
<dbReference type="Pfam" id="PF14527">
    <property type="entry name" value="LAGLIDADG_WhiA"/>
    <property type="match status" value="1"/>
</dbReference>
<name>A0A7C2EIJ4_9THEO</name>
<dbReference type="InterPro" id="IPR004042">
    <property type="entry name" value="Intein_endonuc_central"/>
</dbReference>
<dbReference type="PANTHER" id="PTHR37307:SF1">
    <property type="entry name" value="CELL DIVISION PROTEIN WHIA-RELATED"/>
    <property type="match status" value="1"/>
</dbReference>
<dbReference type="InterPro" id="IPR003802">
    <property type="entry name" value="Sporulation_regulator_WhiA"/>
</dbReference>
<dbReference type="EMBL" id="DSMU01000118">
    <property type="protein sequence ID" value="HEL65410.1"/>
    <property type="molecule type" value="Genomic_DNA"/>
</dbReference>
<dbReference type="HAMAP" id="MF_01420">
    <property type="entry name" value="HTH_type_WhiA"/>
    <property type="match status" value="1"/>
</dbReference>
<sequence>MGEPDPDGLAEPFGTVATGGHLASPRGSEGAGRRCVDVGALPGRPLSGRRTSGEPAPALVKLGLADRFGHPFAGIRQAFLRRECCRRAYLRGLFLGSGWISGRAPAYHLEFAAPSGVFARELLKLLERFGLKGRVITRKSSFVVYLKKSAAISDCLRVMGAAEALLELENTRVFREVKNRINRLVNCETANLNRTVEAALQRKNEIGQIIRRVGLESLPEELKELARLRLAYPEATLKELGEMVDPPISKSCVNHRLRRLSAIARQLKSRNGKNPREARL</sequence>
<dbReference type="InterPro" id="IPR027434">
    <property type="entry name" value="Homing_endonucl"/>
</dbReference>
<dbReference type="Pfam" id="PF02650">
    <property type="entry name" value="HTH_WhiA"/>
    <property type="match status" value="1"/>
</dbReference>
<proteinExistence type="inferred from homology"/>